<evidence type="ECO:0000256" key="2">
    <source>
        <dbReference type="SAM" id="MobiDB-lite"/>
    </source>
</evidence>
<accession>Q8MPE5</accession>
<dbReference type="Pfam" id="PF11027">
    <property type="entry name" value="DUF2615"/>
    <property type="match status" value="1"/>
</dbReference>
<dbReference type="PANTHER" id="PTHR31019:SF1">
    <property type="entry name" value="SMALL INTEGRAL MEMBRANE PROTEIN 14"/>
    <property type="match status" value="1"/>
</dbReference>
<dbReference type="PANTHER" id="PTHR31019">
    <property type="entry name" value="SMALL INTEGRAL MEMBRANE PROTEIN 14"/>
    <property type="match status" value="1"/>
</dbReference>
<keyword evidence="3" id="KW-0472">Membrane</keyword>
<name>Q8MPE5_TAESO</name>
<evidence type="ECO:0000256" key="1">
    <source>
        <dbReference type="ARBA" id="ARBA00017902"/>
    </source>
</evidence>
<feature type="region of interest" description="Disordered" evidence="2">
    <location>
        <begin position="79"/>
        <end position="100"/>
    </location>
</feature>
<dbReference type="EMBL" id="AJ428463">
    <property type="protein sequence ID" value="CAD21531.1"/>
    <property type="molecule type" value="mRNA"/>
</dbReference>
<evidence type="ECO:0000256" key="3">
    <source>
        <dbReference type="SAM" id="Phobius"/>
    </source>
</evidence>
<sequence>MADGFDPCECIYNHETSMQRLLTMLRQSQTYCNDVVCQSNQSNSIMNQSNSSIPASFLFFAWILAAVGAFAFRAFRQRNASGSDKPGPAENNDPEPPTTY</sequence>
<protein>
    <recommendedName>
        <fullName evidence="1">Small integral membrane protein 14</fullName>
    </recommendedName>
</protein>
<keyword evidence="3" id="KW-1133">Transmembrane helix</keyword>
<reference evidence="4" key="1">
    <citation type="journal article" date="2002" name="Mol. Biochem. Parasitol.">
        <title>Characterization of a spliced leader gene and of trans-spliced mRNAs from Taenia solium.</title>
        <authorList>
            <person name="Brehm K."/>
            <person name="Hubert K."/>
            <person name="Sciutto E."/>
            <person name="Garate T."/>
            <person name="Frosch M."/>
        </authorList>
    </citation>
    <scope>NUCLEOTIDE SEQUENCE</scope>
</reference>
<evidence type="ECO:0000313" key="4">
    <source>
        <dbReference type="EMBL" id="CAD21531.1"/>
    </source>
</evidence>
<proteinExistence type="evidence at transcript level"/>
<keyword evidence="3" id="KW-0812">Transmembrane</keyword>
<organism evidence="4">
    <name type="scientific">Taenia solium</name>
    <name type="common">Pork tapeworm</name>
    <dbReference type="NCBI Taxonomy" id="6204"/>
    <lineage>
        <taxon>Eukaryota</taxon>
        <taxon>Metazoa</taxon>
        <taxon>Spiralia</taxon>
        <taxon>Lophotrochozoa</taxon>
        <taxon>Platyhelminthes</taxon>
        <taxon>Cestoda</taxon>
        <taxon>Eucestoda</taxon>
        <taxon>Cyclophyllidea</taxon>
        <taxon>Taeniidae</taxon>
        <taxon>Taenia</taxon>
    </lineage>
</organism>
<dbReference type="GO" id="GO:0005783">
    <property type="term" value="C:endoplasmic reticulum"/>
    <property type="evidence" value="ECO:0007669"/>
    <property type="project" value="TreeGrafter"/>
</dbReference>
<dbReference type="InterPro" id="IPR020309">
    <property type="entry name" value="Smim-14"/>
</dbReference>
<dbReference type="AlphaFoldDB" id="Q8MPE5"/>
<feature type="transmembrane region" description="Helical" evidence="3">
    <location>
        <begin position="53"/>
        <end position="75"/>
    </location>
</feature>